<dbReference type="PANTHER" id="PTHR43127">
    <property type="entry name" value="DEVELOPMENTALLY-REGULATED GTP-BINDING PROTEIN 2"/>
    <property type="match status" value="1"/>
</dbReference>
<dbReference type="InterPro" id="IPR045001">
    <property type="entry name" value="DRG"/>
</dbReference>
<dbReference type="SUPFAM" id="SSF52540">
    <property type="entry name" value="P-loop containing nucleoside triphosphate hydrolases"/>
    <property type="match status" value="1"/>
</dbReference>
<dbReference type="InterPro" id="IPR006073">
    <property type="entry name" value="GTP-bd"/>
</dbReference>
<evidence type="ECO:0000259" key="1">
    <source>
        <dbReference type="Pfam" id="PF01926"/>
    </source>
</evidence>
<dbReference type="GO" id="GO:0005525">
    <property type="term" value="F:GTP binding"/>
    <property type="evidence" value="ECO:0007669"/>
    <property type="project" value="InterPro"/>
</dbReference>
<name>X1LGW6_9ZZZZ</name>
<dbReference type="AlphaFoldDB" id="X1LGW6"/>
<proteinExistence type="predicted"/>
<dbReference type="GO" id="GO:0003924">
    <property type="term" value="F:GTPase activity"/>
    <property type="evidence" value="ECO:0007669"/>
    <property type="project" value="InterPro"/>
</dbReference>
<comment type="caution">
    <text evidence="2">The sequence shown here is derived from an EMBL/GenBank/DDBJ whole genome shotgun (WGS) entry which is preliminary data.</text>
</comment>
<dbReference type="Pfam" id="PF01926">
    <property type="entry name" value="MMR_HSR1"/>
    <property type="match status" value="1"/>
</dbReference>
<dbReference type="Gene3D" id="3.40.50.300">
    <property type="entry name" value="P-loop containing nucleotide triphosphate hydrolases"/>
    <property type="match status" value="1"/>
</dbReference>
<sequence>MPANLTPEYFKAEKWFREAATTDEKILALEQMLRVMPKHKGTDHLRADLRRKLSKLKEAPSKKAKAKHADIFHVPRSGAGQIVLLGTPNCGKSSIVAALTNAKVNVADFPFATGAAIPGMVKFEDVPIQAGKMGYSTSEVGDMVAEKVAE</sequence>
<dbReference type="InterPro" id="IPR027417">
    <property type="entry name" value="P-loop_NTPase"/>
</dbReference>
<dbReference type="EMBL" id="BARV01001213">
    <property type="protein sequence ID" value="GAH93398.1"/>
    <property type="molecule type" value="Genomic_DNA"/>
</dbReference>
<protein>
    <recommendedName>
        <fullName evidence="1">G domain-containing protein</fullName>
    </recommendedName>
</protein>
<feature type="domain" description="G" evidence="1">
    <location>
        <begin position="81"/>
        <end position="127"/>
    </location>
</feature>
<evidence type="ECO:0000313" key="2">
    <source>
        <dbReference type="EMBL" id="GAH93398.1"/>
    </source>
</evidence>
<dbReference type="PRINTS" id="PR00326">
    <property type="entry name" value="GTP1OBG"/>
</dbReference>
<gene>
    <name evidence="2" type="ORF">S06H3_03658</name>
</gene>
<accession>X1LGW6</accession>
<reference evidence="2" key="1">
    <citation type="journal article" date="2014" name="Front. Microbiol.">
        <title>High frequency of phylogenetically diverse reductive dehalogenase-homologous genes in deep subseafloor sedimentary metagenomes.</title>
        <authorList>
            <person name="Kawai M."/>
            <person name="Futagami T."/>
            <person name="Toyoda A."/>
            <person name="Takaki Y."/>
            <person name="Nishi S."/>
            <person name="Hori S."/>
            <person name="Arai W."/>
            <person name="Tsubouchi T."/>
            <person name="Morono Y."/>
            <person name="Uchiyama I."/>
            <person name="Ito T."/>
            <person name="Fujiyama A."/>
            <person name="Inagaki F."/>
            <person name="Takami H."/>
        </authorList>
    </citation>
    <scope>NUCLEOTIDE SEQUENCE</scope>
    <source>
        <strain evidence="2">Expedition CK06-06</strain>
    </source>
</reference>
<organism evidence="2">
    <name type="scientific">marine sediment metagenome</name>
    <dbReference type="NCBI Taxonomy" id="412755"/>
    <lineage>
        <taxon>unclassified sequences</taxon>
        <taxon>metagenomes</taxon>
        <taxon>ecological metagenomes</taxon>
    </lineage>
</organism>